<comment type="cofactor">
    <cofactor evidence="1 12">
        <name>Fe cation</name>
        <dbReference type="ChEBI" id="CHEBI:24875"/>
    </cofactor>
</comment>
<dbReference type="Pfam" id="PF20510">
    <property type="entry name" value="HgmA_N"/>
    <property type="match status" value="1"/>
</dbReference>
<gene>
    <name evidence="15" type="ORF">LSP00402_LOCUS15974</name>
</gene>
<evidence type="ECO:0000256" key="3">
    <source>
        <dbReference type="ARBA" id="ARBA00007757"/>
    </source>
</evidence>
<dbReference type="SUPFAM" id="SSF51182">
    <property type="entry name" value="RmlC-like cupins"/>
    <property type="match status" value="1"/>
</dbReference>
<feature type="binding site" evidence="12">
    <location>
        <position position="351"/>
    </location>
    <ligand>
        <name>homogentisate</name>
        <dbReference type="ChEBI" id="CHEBI:16169"/>
    </ligand>
</feature>
<feature type="active site" description="Proton acceptor" evidence="11">
    <location>
        <position position="293"/>
    </location>
</feature>
<dbReference type="PANTHER" id="PTHR11056">
    <property type="entry name" value="HOMOGENTISATE 1,2-DIOXYGENASE"/>
    <property type="match status" value="1"/>
</dbReference>
<proteinExistence type="inferred from homology"/>
<comment type="pathway">
    <text evidence="2">Amino-acid degradation; L-phenylalanine degradation; acetoacetate and fumarate from L-phenylalanine: step 4/6.</text>
</comment>
<dbReference type="EMBL" id="HBHP01025736">
    <property type="protein sequence ID" value="CAD9771984.1"/>
    <property type="molecule type" value="Transcribed_RNA"/>
</dbReference>
<reference evidence="15" key="1">
    <citation type="submission" date="2021-01" db="EMBL/GenBank/DDBJ databases">
        <authorList>
            <person name="Corre E."/>
            <person name="Pelletier E."/>
            <person name="Niang G."/>
            <person name="Scheremetjew M."/>
            <person name="Finn R."/>
            <person name="Kale V."/>
            <person name="Holt S."/>
            <person name="Cochrane G."/>
            <person name="Meng A."/>
            <person name="Brown T."/>
            <person name="Cohen L."/>
        </authorList>
    </citation>
    <scope>NUCLEOTIDE SEQUENCE</scope>
    <source>
        <strain evidence="15">CCMP622</strain>
    </source>
</reference>
<evidence type="ECO:0000256" key="8">
    <source>
        <dbReference type="ARBA" id="ARBA00023002"/>
    </source>
</evidence>
<keyword evidence="10" id="KW-0585">Phenylalanine catabolism</keyword>
<dbReference type="InterPro" id="IPR014710">
    <property type="entry name" value="RmlC-like_jellyroll"/>
</dbReference>
<dbReference type="GO" id="GO:0006559">
    <property type="term" value="P:L-phenylalanine catabolic process"/>
    <property type="evidence" value="ECO:0007669"/>
    <property type="project" value="UniProtKB-UniPathway"/>
</dbReference>
<evidence type="ECO:0000256" key="1">
    <source>
        <dbReference type="ARBA" id="ARBA00001962"/>
    </source>
</evidence>
<dbReference type="InterPro" id="IPR046451">
    <property type="entry name" value="HgmA_C"/>
</dbReference>
<keyword evidence="5 12" id="KW-0479">Metal-binding</keyword>
<feature type="domain" description="Homogentisate 1,2-dioxygenase C-terminal" evidence="13">
    <location>
        <begin position="282"/>
        <end position="435"/>
    </location>
</feature>
<comment type="similarity">
    <text evidence="3">Belongs to the homogentisate dioxygenase family.</text>
</comment>
<evidence type="ECO:0000256" key="7">
    <source>
        <dbReference type="ARBA" id="ARBA00022964"/>
    </source>
</evidence>
<dbReference type="NCBIfam" id="TIGR01015">
    <property type="entry name" value="hmgA"/>
    <property type="match status" value="1"/>
</dbReference>
<accession>A0A7S2TWK8</accession>
<sequence length="442" mass="49622">MAAKKTTVQYLPGFGAELCSEALPDALPKGQTNPKKCPYGLYAEQLSGTSFTTPRTHNQRIWFYRIIPSCKHSKFVRMENKYIVGDFQKLPATPERYRWNPYPLPAEKDETDFIDGLRTVGGSGSAESKAGFAVHVYTANKSMGNRVMCNSDGDFLIVPQLGDVTITTECGIIQLKPREIAVIQRGHKFKVDFPDKGPRRGYICEVFDGHFVLPDLGPIGANGLANPRDFLHPTASFENKEGSYVLVQKFLGELWEAKLDHSPFDVVAWFGNYVPYKYELNNFVAVNSVTVDHMDPSIFTVLTCQTQEPGVAACDFVIFPPRMAVQKKTFRPPYYHRNCMTEYMGNLCGTYDAKPDAFKPGGGSLHSCMAGHGPDAKTFAKCSEEKGDPPVQMPENSMAFMFESTYVMRLTPWALDETLLDKNYVKCWEGLKNNFDPNWKPE</sequence>
<evidence type="ECO:0000256" key="9">
    <source>
        <dbReference type="ARBA" id="ARBA00023004"/>
    </source>
</evidence>
<name>A0A7S2TWK8_9EUKA</name>
<organism evidence="15">
    <name type="scientific">Lotharella oceanica</name>
    <dbReference type="NCBI Taxonomy" id="641309"/>
    <lineage>
        <taxon>Eukaryota</taxon>
        <taxon>Sar</taxon>
        <taxon>Rhizaria</taxon>
        <taxon>Cercozoa</taxon>
        <taxon>Chlorarachniophyceae</taxon>
        <taxon>Lotharella</taxon>
    </lineage>
</organism>
<dbReference type="PANTHER" id="PTHR11056:SF0">
    <property type="entry name" value="HOMOGENTISATE 1,2-DIOXYGENASE"/>
    <property type="match status" value="1"/>
</dbReference>
<dbReference type="GO" id="GO:0005737">
    <property type="term" value="C:cytoplasm"/>
    <property type="evidence" value="ECO:0007669"/>
    <property type="project" value="TreeGrafter"/>
</dbReference>
<dbReference type="InterPro" id="IPR005708">
    <property type="entry name" value="Homogentis_dOase"/>
</dbReference>
<dbReference type="Gene3D" id="2.60.120.10">
    <property type="entry name" value="Jelly Rolls"/>
    <property type="match status" value="1"/>
</dbReference>
<keyword evidence="8" id="KW-0560">Oxidoreductase</keyword>
<protein>
    <recommendedName>
        <fullName evidence="4">homogentisate 1,2-dioxygenase</fullName>
        <ecNumber evidence="4">1.13.11.5</ecNumber>
    </recommendedName>
</protein>
<feature type="binding site" evidence="12">
    <location>
        <position position="342"/>
    </location>
    <ligand>
        <name>Fe cation</name>
        <dbReference type="ChEBI" id="CHEBI:24875"/>
    </ligand>
</feature>
<dbReference type="GO" id="GO:0004411">
    <property type="term" value="F:homogentisate 1,2-dioxygenase activity"/>
    <property type="evidence" value="ECO:0007669"/>
    <property type="project" value="UniProtKB-EC"/>
</dbReference>
<dbReference type="FunFam" id="2.60.120.10:FF:000034">
    <property type="entry name" value="Homogentisate 1,2-dioxygenase"/>
    <property type="match status" value="1"/>
</dbReference>
<dbReference type="UniPathway" id="UPA00139">
    <property type="reaction ID" value="UER00339"/>
</dbReference>
<dbReference type="Pfam" id="PF04209">
    <property type="entry name" value="HgmA_C"/>
    <property type="match status" value="1"/>
</dbReference>
<dbReference type="CDD" id="cd07000">
    <property type="entry name" value="cupin_HGO_N"/>
    <property type="match status" value="1"/>
</dbReference>
<dbReference type="GO" id="GO:0046872">
    <property type="term" value="F:metal ion binding"/>
    <property type="evidence" value="ECO:0007669"/>
    <property type="project" value="UniProtKB-KW"/>
</dbReference>
<evidence type="ECO:0000259" key="14">
    <source>
        <dbReference type="Pfam" id="PF20510"/>
    </source>
</evidence>
<evidence type="ECO:0000256" key="4">
    <source>
        <dbReference type="ARBA" id="ARBA00013127"/>
    </source>
</evidence>
<evidence type="ECO:0000259" key="13">
    <source>
        <dbReference type="Pfam" id="PF04209"/>
    </source>
</evidence>
<evidence type="ECO:0000256" key="10">
    <source>
        <dbReference type="ARBA" id="ARBA00023232"/>
    </source>
</evidence>
<feature type="binding site" evidence="12">
    <location>
        <position position="372"/>
    </location>
    <ligand>
        <name>homogentisate</name>
        <dbReference type="ChEBI" id="CHEBI:16169"/>
    </ligand>
</feature>
<evidence type="ECO:0000256" key="2">
    <source>
        <dbReference type="ARBA" id="ARBA00004704"/>
    </source>
</evidence>
<evidence type="ECO:0000256" key="5">
    <source>
        <dbReference type="ARBA" id="ARBA00022723"/>
    </source>
</evidence>
<feature type="binding site" evidence="12">
    <location>
        <position position="336"/>
    </location>
    <ligand>
        <name>Fe cation</name>
        <dbReference type="ChEBI" id="CHEBI:24875"/>
    </ligand>
</feature>
<keyword evidence="6" id="KW-0828">Tyrosine catabolism</keyword>
<evidence type="ECO:0000256" key="6">
    <source>
        <dbReference type="ARBA" id="ARBA00022878"/>
    </source>
</evidence>
<dbReference type="InterPro" id="IPR046452">
    <property type="entry name" value="HgmA_N"/>
</dbReference>
<feature type="domain" description="Homogentisate 1,2-dioxygenase N-terminal" evidence="14">
    <location>
        <begin position="9"/>
        <end position="280"/>
    </location>
</feature>
<dbReference type="InterPro" id="IPR011051">
    <property type="entry name" value="RmlC_Cupin_sf"/>
</dbReference>
<dbReference type="EC" id="1.13.11.5" evidence="4"/>
<keyword evidence="9 12" id="KW-0408">Iron</keyword>
<dbReference type="AlphaFoldDB" id="A0A7S2TWK8"/>
<keyword evidence="7" id="KW-0223">Dioxygenase</keyword>
<evidence type="ECO:0000256" key="11">
    <source>
        <dbReference type="PIRSR" id="PIRSR605708-1"/>
    </source>
</evidence>
<feature type="binding site" evidence="12">
    <location>
        <position position="372"/>
    </location>
    <ligand>
        <name>Fe cation</name>
        <dbReference type="ChEBI" id="CHEBI:24875"/>
    </ligand>
</feature>
<dbReference type="GO" id="GO:0006572">
    <property type="term" value="P:L-tyrosine catabolic process"/>
    <property type="evidence" value="ECO:0007669"/>
    <property type="project" value="UniProtKB-KW"/>
</dbReference>
<evidence type="ECO:0000256" key="12">
    <source>
        <dbReference type="PIRSR" id="PIRSR605708-2"/>
    </source>
</evidence>
<evidence type="ECO:0000313" key="15">
    <source>
        <dbReference type="EMBL" id="CAD9771984.1"/>
    </source>
</evidence>